<evidence type="ECO:0000259" key="1">
    <source>
        <dbReference type="Pfam" id="PF20274"/>
    </source>
</evidence>
<accession>A0A2R5F8M3</accession>
<evidence type="ECO:0000313" key="2">
    <source>
        <dbReference type="EMBL" id="GBG14385.1"/>
    </source>
</evidence>
<reference evidence="2 3" key="1">
    <citation type="journal article" date="2018" name="Environ. Microbiol.">
        <title>Isolation and genomic characterization of Novimethylophilus kurashikiensis gen. nov. sp. nov., a new lanthanide-dependent methylotrophic species of Methylophilaceae.</title>
        <authorList>
            <person name="Lv H."/>
            <person name="Sahin N."/>
            <person name="Tani A."/>
        </authorList>
    </citation>
    <scope>NUCLEOTIDE SEQUENCE [LARGE SCALE GENOMIC DNA]</scope>
    <source>
        <strain evidence="2 3">La2-4</strain>
    </source>
</reference>
<gene>
    <name evidence="2" type="ORF">NMK_1984</name>
</gene>
<dbReference type="RefSeq" id="WP_109015574.1">
    <property type="nucleotide sequence ID" value="NZ_BDOQ01000007.1"/>
</dbReference>
<proteinExistence type="predicted"/>
<dbReference type="OrthoDB" id="5124760at2"/>
<dbReference type="Pfam" id="PF20274">
    <property type="entry name" value="cREC_REC"/>
    <property type="match status" value="1"/>
</dbReference>
<dbReference type="Proteomes" id="UP000245081">
    <property type="component" value="Unassembled WGS sequence"/>
</dbReference>
<dbReference type="EMBL" id="BDOQ01000007">
    <property type="protein sequence ID" value="GBG14385.1"/>
    <property type="molecule type" value="Genomic_DNA"/>
</dbReference>
<comment type="caution">
    <text evidence="2">The sequence shown here is derived from an EMBL/GenBank/DDBJ whole genome shotgun (WGS) entry which is preliminary data.</text>
</comment>
<name>A0A2R5F8M3_9PROT</name>
<feature type="domain" description="Cyclic-phosphate processing Receiver" evidence="1">
    <location>
        <begin position="1"/>
        <end position="87"/>
    </location>
</feature>
<organism evidence="2 3">
    <name type="scientific">Novimethylophilus kurashikiensis</name>
    <dbReference type="NCBI Taxonomy" id="1825523"/>
    <lineage>
        <taxon>Bacteria</taxon>
        <taxon>Pseudomonadati</taxon>
        <taxon>Pseudomonadota</taxon>
        <taxon>Betaproteobacteria</taxon>
        <taxon>Nitrosomonadales</taxon>
        <taxon>Methylophilaceae</taxon>
        <taxon>Novimethylophilus</taxon>
    </lineage>
</organism>
<keyword evidence="3" id="KW-1185">Reference proteome</keyword>
<dbReference type="AlphaFoldDB" id="A0A2R5F8M3"/>
<dbReference type="InterPro" id="IPR046909">
    <property type="entry name" value="cREC_REC"/>
</dbReference>
<protein>
    <submittedName>
        <fullName evidence="2">PKHD-type hydroxylase ASG34_06000</fullName>
    </submittedName>
</protein>
<evidence type="ECO:0000313" key="3">
    <source>
        <dbReference type="Proteomes" id="UP000245081"/>
    </source>
</evidence>
<sequence length="128" mass="14099">MFLFLDDSRPAPVGATVCRSAKEAIKLLATEHVRQISFDSDLGDGGSPYEVAAEILKSSGIYGKTVPHWCIHDRSNPVVARNIRSTMLSAERRYAMSNPNDPKRRNTPSCRGIVVALKPGRVGSQRYL</sequence>